<keyword evidence="2" id="KW-0732">Signal</keyword>
<feature type="region of interest" description="Disordered" evidence="1">
    <location>
        <begin position="40"/>
        <end position="70"/>
    </location>
</feature>
<evidence type="ECO:0000313" key="4">
    <source>
        <dbReference type="Proteomes" id="UP000248749"/>
    </source>
</evidence>
<accession>A0A2W2CSH0</accession>
<evidence type="ECO:0000256" key="1">
    <source>
        <dbReference type="SAM" id="MobiDB-lite"/>
    </source>
</evidence>
<evidence type="ECO:0000313" key="3">
    <source>
        <dbReference type="EMBL" id="PZG02466.1"/>
    </source>
</evidence>
<sequence>MRTSITLAGAAVAVVAAGGAAYPAAEPDPKPVVQIVTEQEAPAVPTGCPGDEAAPADGGAAEPTAPREAL</sequence>
<feature type="signal peptide" evidence="2">
    <location>
        <begin position="1"/>
        <end position="16"/>
    </location>
</feature>
<organism evidence="3 4">
    <name type="scientific">Micromonospora deserti</name>
    <dbReference type="NCBI Taxonomy" id="2070366"/>
    <lineage>
        <taxon>Bacteria</taxon>
        <taxon>Bacillati</taxon>
        <taxon>Actinomycetota</taxon>
        <taxon>Actinomycetes</taxon>
        <taxon>Micromonosporales</taxon>
        <taxon>Micromonosporaceae</taxon>
        <taxon>Micromonospora</taxon>
    </lineage>
</organism>
<evidence type="ECO:0008006" key="5">
    <source>
        <dbReference type="Google" id="ProtNLM"/>
    </source>
</evidence>
<protein>
    <recommendedName>
        <fullName evidence="5">D-alanyl-D-alanine carboxypeptidase</fullName>
    </recommendedName>
</protein>
<comment type="caution">
    <text evidence="3">The sequence shown here is derived from an EMBL/GenBank/DDBJ whole genome shotgun (WGS) entry which is preliminary data.</text>
</comment>
<dbReference type="EMBL" id="POUB01000008">
    <property type="protein sequence ID" value="PZG02466.1"/>
    <property type="molecule type" value="Genomic_DNA"/>
</dbReference>
<reference evidence="3 4" key="1">
    <citation type="submission" date="2018-01" db="EMBL/GenBank/DDBJ databases">
        <title>Draft genome sequence of Salinispora sp. 13K206.</title>
        <authorList>
            <person name="Sahin N."/>
            <person name="Saygin H."/>
            <person name="Ay H."/>
        </authorList>
    </citation>
    <scope>NUCLEOTIDE SEQUENCE [LARGE SCALE GENOMIC DNA]</scope>
    <source>
        <strain evidence="3 4">13K206</strain>
    </source>
</reference>
<name>A0A2W2CSH0_9ACTN</name>
<feature type="chain" id="PRO_5039207984" description="D-alanyl-D-alanine carboxypeptidase" evidence="2">
    <location>
        <begin position="17"/>
        <end position="70"/>
    </location>
</feature>
<evidence type="ECO:0000256" key="2">
    <source>
        <dbReference type="SAM" id="SignalP"/>
    </source>
</evidence>
<proteinExistence type="predicted"/>
<feature type="compositionally biased region" description="Low complexity" evidence="1">
    <location>
        <begin position="47"/>
        <end position="70"/>
    </location>
</feature>
<dbReference type="AlphaFoldDB" id="A0A2W2CSH0"/>
<gene>
    <name evidence="3" type="ORF">C1I99_02530</name>
</gene>
<keyword evidence="4" id="KW-1185">Reference proteome</keyword>
<dbReference type="Proteomes" id="UP000248749">
    <property type="component" value="Unassembled WGS sequence"/>
</dbReference>